<dbReference type="Proteomes" id="UP001432180">
    <property type="component" value="Chromosome"/>
</dbReference>
<gene>
    <name evidence="1" type="ORF">Thiowin_02870</name>
</gene>
<name>A0ABZ0S9X3_9GAMM</name>
<organism evidence="1 2">
    <name type="scientific">Thiorhodovibrio winogradskyi</name>
    <dbReference type="NCBI Taxonomy" id="77007"/>
    <lineage>
        <taxon>Bacteria</taxon>
        <taxon>Pseudomonadati</taxon>
        <taxon>Pseudomonadota</taxon>
        <taxon>Gammaproteobacteria</taxon>
        <taxon>Chromatiales</taxon>
        <taxon>Chromatiaceae</taxon>
        <taxon>Thiorhodovibrio</taxon>
    </lineage>
</organism>
<sequence>MNSDEDMDERTTADLLEALDSDYQRCYQQIITRLDEGERDEKGNISADYEFEARQLIRAAFAYIEGAVFVIKIEASFNCEEKGIELTPQQHHFIFEADFDLNDKGEVVQKPAKIPLAKNIRFAFSVFAQANGIKPTLDVGSEWWSKLQESIRVRDRLTHPRSPSDLDVSPSEVISTVVAKSGFDEALHALISASKA</sequence>
<reference evidence="1 2" key="1">
    <citation type="journal article" date="2023" name="Microorganisms">
        <title>Thiorhodovibrio frisius and Trv. litoralis spp. nov., Two Novel Members from a Clade of Fastidious Purple Sulfur Bacteria That Exhibit Unique Red-Shifted Light-Harvesting Capabilities.</title>
        <authorList>
            <person name="Methner A."/>
            <person name="Kuzyk S.B."/>
            <person name="Petersen J."/>
            <person name="Bauer S."/>
            <person name="Brinkmann H."/>
            <person name="Sichau K."/>
            <person name="Wanner G."/>
            <person name="Wolf J."/>
            <person name="Neumann-Schaal M."/>
            <person name="Henke P."/>
            <person name="Tank M."/>
            <person name="Sproer C."/>
            <person name="Bunk B."/>
            <person name="Overmann J."/>
        </authorList>
    </citation>
    <scope>NUCLEOTIDE SEQUENCE [LARGE SCALE GENOMIC DNA]</scope>
    <source>
        <strain evidence="1 2">DSM 6702</strain>
    </source>
</reference>
<proteinExistence type="predicted"/>
<protein>
    <submittedName>
        <fullName evidence="1">Uncharacterized protein</fullName>
    </submittedName>
</protein>
<accession>A0ABZ0S9X3</accession>
<evidence type="ECO:0000313" key="1">
    <source>
        <dbReference type="EMBL" id="WPL17828.1"/>
    </source>
</evidence>
<keyword evidence="2" id="KW-1185">Reference proteome</keyword>
<dbReference type="EMBL" id="CP121472">
    <property type="protein sequence ID" value="WPL17828.1"/>
    <property type="molecule type" value="Genomic_DNA"/>
</dbReference>
<dbReference type="RefSeq" id="WP_328983626.1">
    <property type="nucleotide sequence ID" value="NZ_CP121472.1"/>
</dbReference>
<evidence type="ECO:0000313" key="2">
    <source>
        <dbReference type="Proteomes" id="UP001432180"/>
    </source>
</evidence>